<dbReference type="PANTHER" id="PTHR33993">
    <property type="entry name" value="GLYOXALASE-RELATED"/>
    <property type="match status" value="1"/>
</dbReference>
<dbReference type="InterPro" id="IPR004360">
    <property type="entry name" value="Glyas_Fos-R_dOase_dom"/>
</dbReference>
<dbReference type="AlphaFoldDB" id="A0A8J3VNQ4"/>
<reference evidence="2" key="1">
    <citation type="submission" date="2021-01" db="EMBL/GenBank/DDBJ databases">
        <title>Whole genome shotgun sequence of Rugosimonospora africana NBRC 104875.</title>
        <authorList>
            <person name="Komaki H."/>
            <person name="Tamura T."/>
        </authorList>
    </citation>
    <scope>NUCLEOTIDE SEQUENCE</scope>
    <source>
        <strain evidence="2">NBRC 104875</strain>
    </source>
</reference>
<evidence type="ECO:0000259" key="1">
    <source>
        <dbReference type="PROSITE" id="PS51819"/>
    </source>
</evidence>
<feature type="domain" description="VOC" evidence="1">
    <location>
        <begin position="138"/>
        <end position="254"/>
    </location>
</feature>
<dbReference type="CDD" id="cd07247">
    <property type="entry name" value="SgaA_N_like"/>
    <property type="match status" value="2"/>
</dbReference>
<comment type="caution">
    <text evidence="2">The sequence shown here is derived from an EMBL/GenBank/DDBJ whole genome shotgun (WGS) entry which is preliminary data.</text>
</comment>
<dbReference type="PANTHER" id="PTHR33993:SF14">
    <property type="entry name" value="GB|AAF24581.1"/>
    <property type="match status" value="1"/>
</dbReference>
<keyword evidence="3" id="KW-1185">Reference proteome</keyword>
<dbReference type="Proteomes" id="UP000642748">
    <property type="component" value="Unassembled WGS sequence"/>
</dbReference>
<dbReference type="InterPro" id="IPR037523">
    <property type="entry name" value="VOC_core"/>
</dbReference>
<evidence type="ECO:0000313" key="2">
    <source>
        <dbReference type="EMBL" id="GIH13434.1"/>
    </source>
</evidence>
<accession>A0A8J3VNQ4</accession>
<protein>
    <submittedName>
        <fullName evidence="2">Putative glyoxalase/bleomycin resistance protein</fullName>
    </submittedName>
</protein>
<organism evidence="2 3">
    <name type="scientific">Rugosimonospora africana</name>
    <dbReference type="NCBI Taxonomy" id="556532"/>
    <lineage>
        <taxon>Bacteria</taxon>
        <taxon>Bacillati</taxon>
        <taxon>Actinomycetota</taxon>
        <taxon>Actinomycetes</taxon>
        <taxon>Micromonosporales</taxon>
        <taxon>Micromonosporaceae</taxon>
        <taxon>Rugosimonospora</taxon>
    </lineage>
</organism>
<evidence type="ECO:0000313" key="3">
    <source>
        <dbReference type="Proteomes" id="UP000642748"/>
    </source>
</evidence>
<dbReference type="InterPro" id="IPR052164">
    <property type="entry name" value="Anthracycline_SecMetBiosynth"/>
</dbReference>
<sequence>MKLTRYDPGTPCWIDLGSPDLDASKAFYSAVFGWTAHTSDDPAMGGYTIFNLGDSPVAGLGTPMSEAAPSTWTWYAATDNVDATAARVEGAGGKVVAAPMEIPGAGRMAVFMDCDGAAFSAWQPGQFVGAGVVNEPGSFAWNELMVREIDGATDFYGKVLGWTTQKNADFGMEYTLFQVGDRAIAGMMPMAGDQWPEDVPSHWLIYIAVNDTDATAERVREVGGTLSIPPTDSPAGRFAVAVDTTGAVFGFVTLT</sequence>
<feature type="domain" description="VOC" evidence="1">
    <location>
        <begin position="10"/>
        <end position="124"/>
    </location>
</feature>
<dbReference type="PROSITE" id="PS51819">
    <property type="entry name" value="VOC"/>
    <property type="match status" value="2"/>
</dbReference>
<proteinExistence type="predicted"/>
<dbReference type="Gene3D" id="3.10.180.10">
    <property type="entry name" value="2,3-Dihydroxybiphenyl 1,2-Dioxygenase, domain 1"/>
    <property type="match status" value="2"/>
</dbReference>
<dbReference type="InterPro" id="IPR029068">
    <property type="entry name" value="Glyas_Bleomycin-R_OHBP_Dase"/>
</dbReference>
<dbReference type="SUPFAM" id="SSF54593">
    <property type="entry name" value="Glyoxalase/Bleomycin resistance protein/Dihydroxybiphenyl dioxygenase"/>
    <property type="match status" value="2"/>
</dbReference>
<dbReference type="Pfam" id="PF00903">
    <property type="entry name" value="Glyoxalase"/>
    <property type="match status" value="2"/>
</dbReference>
<name>A0A8J3VNQ4_9ACTN</name>
<gene>
    <name evidence="2" type="ORF">Raf01_16060</name>
</gene>
<dbReference type="EMBL" id="BONZ01000014">
    <property type="protein sequence ID" value="GIH13434.1"/>
    <property type="molecule type" value="Genomic_DNA"/>
</dbReference>
<dbReference type="RefSeq" id="WP_203917123.1">
    <property type="nucleotide sequence ID" value="NZ_BONZ01000014.1"/>
</dbReference>